<dbReference type="AlphaFoldDB" id="A0A0K6FTC0"/>
<accession>A0A0K6FTC0</accession>
<gene>
    <name evidence="1" type="ORF">RSOLAG22IIIB_08525</name>
</gene>
<evidence type="ECO:0000313" key="2">
    <source>
        <dbReference type="Proteomes" id="UP000044841"/>
    </source>
</evidence>
<sequence>MGGKCDWVFGWSTTTHQLHQPILLSQSDVSYLVNYLWDDRKHWLQAMISYANPGLSGLMFIFSHYVAYVRDIQRNPIWEEIRNRVLELIYRYTLIADRDQLPAACAIADANAYQKTLSDIVPMQVDVEDSRAIIAAYIKRFSFDDALDMIKRRDPDVMLRFVPHAIDEGCQGLLSELLNHTIKYGWLYVLEEGDVDEGMAGEGMSDKLKKFIQLHFTSLLMLVKPHEPSSYRLEFSTKEQILNVAQAVRFGSKIWYVDSSSIHERDTFDIAHSRGYIQVF</sequence>
<dbReference type="EMBL" id="CYGV01000835">
    <property type="protein sequence ID" value="CUA69515.1"/>
    <property type="molecule type" value="Genomic_DNA"/>
</dbReference>
<keyword evidence="2" id="KW-1185">Reference proteome</keyword>
<organism evidence="1 2">
    <name type="scientific">Rhizoctonia solani</name>
    <dbReference type="NCBI Taxonomy" id="456999"/>
    <lineage>
        <taxon>Eukaryota</taxon>
        <taxon>Fungi</taxon>
        <taxon>Dikarya</taxon>
        <taxon>Basidiomycota</taxon>
        <taxon>Agaricomycotina</taxon>
        <taxon>Agaricomycetes</taxon>
        <taxon>Cantharellales</taxon>
        <taxon>Ceratobasidiaceae</taxon>
        <taxon>Rhizoctonia</taxon>
    </lineage>
</organism>
<protein>
    <submittedName>
        <fullName evidence="1">Uncharacterized protein</fullName>
    </submittedName>
</protein>
<dbReference type="Proteomes" id="UP000044841">
    <property type="component" value="Unassembled WGS sequence"/>
</dbReference>
<evidence type="ECO:0000313" key="1">
    <source>
        <dbReference type="EMBL" id="CUA69515.1"/>
    </source>
</evidence>
<reference evidence="1 2" key="1">
    <citation type="submission" date="2015-07" db="EMBL/GenBank/DDBJ databases">
        <authorList>
            <person name="Noorani M."/>
        </authorList>
    </citation>
    <scope>NUCLEOTIDE SEQUENCE [LARGE SCALE GENOMIC DNA]</scope>
    <source>
        <strain evidence="1">BBA 69670</strain>
    </source>
</reference>
<name>A0A0K6FTC0_9AGAM</name>
<proteinExistence type="predicted"/>